<dbReference type="OrthoDB" id="5406216at2759"/>
<evidence type="ECO:0000313" key="2">
    <source>
        <dbReference type="EMBL" id="CZR67718.1"/>
    </source>
</evidence>
<name>A0A1L7XRW6_9HELO</name>
<accession>A0A1L7XRW6</accession>
<protein>
    <submittedName>
        <fullName evidence="2">Uncharacterized protein</fullName>
    </submittedName>
</protein>
<proteinExistence type="predicted"/>
<sequence length="147" mass="15238">MQPKQILLSILLLTPTIFAEVVNEPDYSPHADTESLELGSVELEERQVAAGGGIAATTLAASQYPTTSTAGSLFTVDGTTSATWKLITQTFATTALGSWDLGPTPGVGTIGLGSIQGTVGKVKTKRAIETPAPVLLRDSNIIPGEMV</sequence>
<keyword evidence="3" id="KW-1185">Reference proteome</keyword>
<evidence type="ECO:0000256" key="1">
    <source>
        <dbReference type="SAM" id="SignalP"/>
    </source>
</evidence>
<gene>
    <name evidence="2" type="ORF">PAC_17617</name>
</gene>
<dbReference type="Proteomes" id="UP000184330">
    <property type="component" value="Unassembled WGS sequence"/>
</dbReference>
<feature type="chain" id="PRO_5013132163" evidence="1">
    <location>
        <begin position="20"/>
        <end position="147"/>
    </location>
</feature>
<reference evidence="2 3" key="1">
    <citation type="submission" date="2016-03" db="EMBL/GenBank/DDBJ databases">
        <authorList>
            <person name="Ploux O."/>
        </authorList>
    </citation>
    <scope>NUCLEOTIDE SEQUENCE [LARGE SCALE GENOMIC DNA]</scope>
    <source>
        <strain evidence="2 3">UAMH 11012</strain>
    </source>
</reference>
<dbReference type="STRING" id="576137.A0A1L7XRW6"/>
<evidence type="ECO:0000313" key="3">
    <source>
        <dbReference type="Proteomes" id="UP000184330"/>
    </source>
</evidence>
<keyword evidence="1" id="KW-0732">Signal</keyword>
<dbReference type="AlphaFoldDB" id="A0A1L7XRW6"/>
<feature type="signal peptide" evidence="1">
    <location>
        <begin position="1"/>
        <end position="19"/>
    </location>
</feature>
<organism evidence="2 3">
    <name type="scientific">Phialocephala subalpina</name>
    <dbReference type="NCBI Taxonomy" id="576137"/>
    <lineage>
        <taxon>Eukaryota</taxon>
        <taxon>Fungi</taxon>
        <taxon>Dikarya</taxon>
        <taxon>Ascomycota</taxon>
        <taxon>Pezizomycotina</taxon>
        <taxon>Leotiomycetes</taxon>
        <taxon>Helotiales</taxon>
        <taxon>Mollisiaceae</taxon>
        <taxon>Phialocephala</taxon>
        <taxon>Phialocephala fortinii species complex</taxon>
    </lineage>
</organism>
<dbReference type="EMBL" id="FJOG01000046">
    <property type="protein sequence ID" value="CZR67718.1"/>
    <property type="molecule type" value="Genomic_DNA"/>
</dbReference>